<dbReference type="EMBL" id="CP007793">
    <property type="protein sequence ID" value="AIB11811.1"/>
    <property type="molecule type" value="Genomic_DNA"/>
</dbReference>
<protein>
    <submittedName>
        <fullName evidence="1">Uncharacterized protein</fullName>
    </submittedName>
</protein>
<evidence type="ECO:0000313" key="1">
    <source>
        <dbReference type="EMBL" id="AIB11811.1"/>
    </source>
</evidence>
<gene>
    <name evidence="1" type="ORF">ABAZ39_07330</name>
</gene>
<evidence type="ECO:0000313" key="2">
    <source>
        <dbReference type="Proteomes" id="UP000027186"/>
    </source>
</evidence>
<organism evidence="1 2">
    <name type="scientific">Azospirillum argentinense</name>
    <dbReference type="NCBI Taxonomy" id="2970906"/>
    <lineage>
        <taxon>Bacteria</taxon>
        <taxon>Pseudomonadati</taxon>
        <taxon>Pseudomonadota</taxon>
        <taxon>Alphaproteobacteria</taxon>
        <taxon>Rhodospirillales</taxon>
        <taxon>Azospirillaceae</taxon>
        <taxon>Azospirillum</taxon>
    </lineage>
</organism>
<accession>A0A060DCC8</accession>
<dbReference type="AlphaFoldDB" id="A0A060DCC8"/>
<name>A0A060DCC8_9PROT</name>
<sequence length="219" mass="24795">MKLIATPARPAAPPMTIEDLEQMDDHAHTSGRAKALGRVATYQPPYSPTEMLQRWRERAERHRGTAWTLCSALRYLRNHPEADVVRVAGCDWTERTVLKELAHQRDRHRQCCVQLGFWLRRIAEQQPEPAATVRPDLGQTLQLGALGLSLVIDVWEDATYVASIDDDGQTLDTALLDRARAAFLLNDSRRWLLVTPEAAKTWFADALRRAKPLQILAAE</sequence>
<reference evidence="1 2" key="1">
    <citation type="journal article" date="2014" name="Genome Announc.">
        <title>Complete Genome Sequence of the Model Rhizosphere Strain Azospirillum brasilense Az39, Successfully Applied in Agriculture.</title>
        <authorList>
            <person name="Rivera D."/>
            <person name="Revale S."/>
            <person name="Molina R."/>
            <person name="Gualpa J."/>
            <person name="Puente M."/>
            <person name="Maroniche G."/>
            <person name="Paris G."/>
            <person name="Baker D."/>
            <person name="Clavijo B."/>
            <person name="McLay K."/>
            <person name="Spaepen S."/>
            <person name="Perticari A."/>
            <person name="Vazquez M."/>
            <person name="Wisniewski-Dye F."/>
            <person name="Watkins C."/>
            <person name="Martinez-Abarca F."/>
            <person name="Vanderleyden J."/>
            <person name="Cassan F."/>
        </authorList>
    </citation>
    <scope>NUCLEOTIDE SEQUENCE [LARGE SCALE GENOMIC DNA]</scope>
    <source>
        <strain evidence="1 2">Az39</strain>
    </source>
</reference>
<dbReference type="KEGG" id="abq:ABAZ39_07330"/>
<proteinExistence type="predicted"/>
<dbReference type="Proteomes" id="UP000027186">
    <property type="component" value="Chromosome"/>
</dbReference>
<dbReference type="RefSeq" id="WP_038528015.1">
    <property type="nucleotide sequence ID" value="NZ_CP007793.1"/>
</dbReference>